<dbReference type="GO" id="GO:1990169">
    <property type="term" value="P:stress response to copper ion"/>
    <property type="evidence" value="ECO:0007669"/>
    <property type="project" value="TreeGrafter"/>
</dbReference>
<dbReference type="OrthoDB" id="9788704at2"/>
<dbReference type="GO" id="GO:0016301">
    <property type="term" value="F:kinase activity"/>
    <property type="evidence" value="ECO:0007669"/>
    <property type="project" value="UniProtKB-KW"/>
</dbReference>
<feature type="coiled-coil region" evidence="1">
    <location>
        <begin position="128"/>
        <end position="167"/>
    </location>
</feature>
<dbReference type="SUPFAM" id="SSF46600">
    <property type="entry name" value="C-terminal UvrC-binding domain of UvrB"/>
    <property type="match status" value="1"/>
</dbReference>
<dbReference type="Gene3D" id="4.10.860.10">
    <property type="entry name" value="UVR domain"/>
    <property type="match status" value="1"/>
</dbReference>
<evidence type="ECO:0000256" key="1">
    <source>
        <dbReference type="SAM" id="Coils"/>
    </source>
</evidence>
<evidence type="ECO:0000259" key="2">
    <source>
        <dbReference type="PROSITE" id="PS50151"/>
    </source>
</evidence>
<dbReference type="RefSeq" id="WP_072726003.1">
    <property type="nucleotide sequence ID" value="NZ_FQXH01000026.1"/>
</dbReference>
<dbReference type="InterPro" id="IPR025542">
    <property type="entry name" value="YacH"/>
</dbReference>
<dbReference type="PROSITE" id="PS50151">
    <property type="entry name" value="UVR"/>
    <property type="match status" value="1"/>
</dbReference>
<reference evidence="4" key="1">
    <citation type="submission" date="2016-11" db="EMBL/GenBank/DDBJ databases">
        <authorList>
            <person name="Varghese N."/>
            <person name="Submissions S."/>
        </authorList>
    </citation>
    <scope>NUCLEOTIDE SEQUENCE [LARGE SCALE GENOMIC DNA]</scope>
    <source>
        <strain evidence="4">DSM 15285</strain>
    </source>
</reference>
<gene>
    <name evidence="3" type="ORF">SAMN02744040_01993</name>
</gene>
<dbReference type="GO" id="GO:0050897">
    <property type="term" value="F:cobalt ion binding"/>
    <property type="evidence" value="ECO:0007669"/>
    <property type="project" value="TreeGrafter"/>
</dbReference>
<keyword evidence="1" id="KW-0175">Coiled coil</keyword>
<dbReference type="PANTHER" id="PTHR38430:SF1">
    <property type="entry name" value="PROTEIN-ARGININE KINASE ACTIVATOR PROTEIN"/>
    <property type="match status" value="1"/>
</dbReference>
<dbReference type="AlphaFoldDB" id="A0A1M5T0U9"/>
<feature type="domain" description="UVR" evidence="2">
    <location>
        <begin position="132"/>
        <end position="167"/>
    </location>
</feature>
<dbReference type="GO" id="GO:1990170">
    <property type="term" value="P:stress response to cadmium ion"/>
    <property type="evidence" value="ECO:0007669"/>
    <property type="project" value="TreeGrafter"/>
</dbReference>
<sequence length="168" mass="19689">MICEKCNKREATIHLTEIINGKKRELHLCEECANKEKSINFNMDFDMPFSMKDILSSIIDMGISNDFYKVEEFVCSECKESYTRFKEIGRLGCYKCYDAFKEQLIPVIKRIQGSTEHIGKVPKKIGGSLRIKNEIKRLKNELNKAVEREEFEKAAQIRDKIRELEKQI</sequence>
<keyword evidence="3" id="KW-0418">Kinase</keyword>
<dbReference type="GO" id="GO:0008270">
    <property type="term" value="F:zinc ion binding"/>
    <property type="evidence" value="ECO:0007669"/>
    <property type="project" value="TreeGrafter"/>
</dbReference>
<organism evidence="3 4">
    <name type="scientific">Tepidibacter thalassicus DSM 15285</name>
    <dbReference type="NCBI Taxonomy" id="1123350"/>
    <lineage>
        <taxon>Bacteria</taxon>
        <taxon>Bacillati</taxon>
        <taxon>Bacillota</taxon>
        <taxon>Clostridia</taxon>
        <taxon>Peptostreptococcales</taxon>
        <taxon>Peptostreptococcaceae</taxon>
        <taxon>Tepidibacter</taxon>
    </lineage>
</organism>
<name>A0A1M5T0U9_9FIRM</name>
<proteinExistence type="predicted"/>
<dbReference type="InterPro" id="IPR036876">
    <property type="entry name" value="UVR_dom_sf"/>
</dbReference>
<dbReference type="Proteomes" id="UP000242520">
    <property type="component" value="Unassembled WGS sequence"/>
</dbReference>
<dbReference type="STRING" id="1123350.SAMN02744040_01993"/>
<evidence type="ECO:0000313" key="4">
    <source>
        <dbReference type="Proteomes" id="UP000242520"/>
    </source>
</evidence>
<dbReference type="EMBL" id="FQXH01000026">
    <property type="protein sequence ID" value="SHH44407.1"/>
    <property type="molecule type" value="Genomic_DNA"/>
</dbReference>
<dbReference type="GO" id="GO:0005507">
    <property type="term" value="F:copper ion binding"/>
    <property type="evidence" value="ECO:0007669"/>
    <property type="project" value="TreeGrafter"/>
</dbReference>
<dbReference type="GO" id="GO:0046870">
    <property type="term" value="F:cadmium ion binding"/>
    <property type="evidence" value="ECO:0007669"/>
    <property type="project" value="TreeGrafter"/>
</dbReference>
<keyword evidence="4" id="KW-1185">Reference proteome</keyword>
<keyword evidence="3" id="KW-0808">Transferase</keyword>
<dbReference type="Pfam" id="PF02151">
    <property type="entry name" value="UVR"/>
    <property type="match status" value="1"/>
</dbReference>
<dbReference type="PIRSF" id="PIRSF015034">
    <property type="entry name" value="YacH"/>
    <property type="match status" value="1"/>
</dbReference>
<dbReference type="PANTHER" id="PTHR38430">
    <property type="entry name" value="PROTEIN-ARGININE KINASE ACTIVATOR PROTEIN"/>
    <property type="match status" value="1"/>
</dbReference>
<accession>A0A1M5T0U9</accession>
<protein>
    <submittedName>
        <fullName evidence="3">Protein-arginine kinase activator protein McsA</fullName>
    </submittedName>
</protein>
<evidence type="ECO:0000313" key="3">
    <source>
        <dbReference type="EMBL" id="SHH44407.1"/>
    </source>
</evidence>
<dbReference type="InterPro" id="IPR001943">
    <property type="entry name" value="UVR_dom"/>
</dbReference>